<proteinExistence type="predicted"/>
<evidence type="ECO:0000259" key="1">
    <source>
        <dbReference type="PROSITE" id="PS50011"/>
    </source>
</evidence>
<dbReference type="InterPro" id="IPR050122">
    <property type="entry name" value="RTK"/>
</dbReference>
<dbReference type="GO" id="GO:0016477">
    <property type="term" value="P:cell migration"/>
    <property type="evidence" value="ECO:0007669"/>
    <property type="project" value="TreeGrafter"/>
</dbReference>
<feature type="domain" description="Protein kinase" evidence="1">
    <location>
        <begin position="3"/>
        <end position="236"/>
    </location>
</feature>
<dbReference type="PROSITE" id="PS50011">
    <property type="entry name" value="PROTEIN_KINASE_DOM"/>
    <property type="match status" value="1"/>
</dbReference>
<dbReference type="PROSITE" id="PS00109">
    <property type="entry name" value="PROTEIN_KINASE_TYR"/>
    <property type="match status" value="1"/>
</dbReference>
<name>A0A914QXU8_9BILA</name>
<dbReference type="Gene3D" id="1.10.510.10">
    <property type="entry name" value="Transferase(Phosphotransferase) domain 1"/>
    <property type="match status" value="1"/>
</dbReference>
<dbReference type="WBParaSite" id="PDA_v2.g8927.t1">
    <property type="protein sequence ID" value="PDA_v2.g8927.t1"/>
    <property type="gene ID" value="PDA_v2.g8927"/>
</dbReference>
<dbReference type="GO" id="GO:0004714">
    <property type="term" value="F:transmembrane receptor protein tyrosine kinase activity"/>
    <property type="evidence" value="ECO:0007669"/>
    <property type="project" value="TreeGrafter"/>
</dbReference>
<evidence type="ECO:0000313" key="3">
    <source>
        <dbReference type="WBParaSite" id="PDA_v2.g8927.t1"/>
    </source>
</evidence>
<dbReference type="GO" id="GO:0007169">
    <property type="term" value="P:cell surface receptor protein tyrosine kinase signaling pathway"/>
    <property type="evidence" value="ECO:0007669"/>
    <property type="project" value="TreeGrafter"/>
</dbReference>
<dbReference type="PIRSF" id="PIRSF000654">
    <property type="entry name" value="Integrin-linked_kinase"/>
    <property type="match status" value="1"/>
</dbReference>
<dbReference type="AlphaFoldDB" id="A0A914QXU8"/>
<dbReference type="InterPro" id="IPR011009">
    <property type="entry name" value="Kinase-like_dom_sf"/>
</dbReference>
<dbReference type="InterPro" id="IPR000719">
    <property type="entry name" value="Prot_kinase_dom"/>
</dbReference>
<dbReference type="GO" id="GO:0043235">
    <property type="term" value="C:receptor complex"/>
    <property type="evidence" value="ECO:0007669"/>
    <property type="project" value="TreeGrafter"/>
</dbReference>
<sequence length="236" mass="27150">MPKARREEESLGNSADVRHALFYPYLNTNSDFMDVAVKTVKLNVSFSAIQKEIEIMQGCNHENILKFIGWLQEGSLTHIVTEFMHGGSLHSFLQNEKNLPTVGQLFSYIMQILDGMIYLGKAHILHRDLAARNCLLNSTYETLKISDFGLSRKTDLNYEYVLQNNLELPFRWLPVEAFQGKKSFSIKGDIWAFGIVIWEIFERGKIPYKGMNADSVAKYLEFGNRLSQPFYCSNEM</sequence>
<dbReference type="Proteomes" id="UP000887578">
    <property type="component" value="Unplaced"/>
</dbReference>
<protein>
    <submittedName>
        <fullName evidence="3">Protein kinase domain-containing protein</fullName>
    </submittedName>
</protein>
<dbReference type="PANTHER" id="PTHR24416">
    <property type="entry name" value="TYROSINE-PROTEIN KINASE RECEPTOR"/>
    <property type="match status" value="1"/>
</dbReference>
<dbReference type="SMART" id="SM00219">
    <property type="entry name" value="TyrKc"/>
    <property type="match status" value="1"/>
</dbReference>
<reference evidence="3" key="1">
    <citation type="submission" date="2022-11" db="UniProtKB">
        <authorList>
            <consortium name="WormBaseParasite"/>
        </authorList>
    </citation>
    <scope>IDENTIFICATION</scope>
</reference>
<accession>A0A914QXU8</accession>
<dbReference type="GO" id="GO:0005524">
    <property type="term" value="F:ATP binding"/>
    <property type="evidence" value="ECO:0007669"/>
    <property type="project" value="InterPro"/>
</dbReference>
<dbReference type="GO" id="GO:0005886">
    <property type="term" value="C:plasma membrane"/>
    <property type="evidence" value="ECO:0007669"/>
    <property type="project" value="TreeGrafter"/>
</dbReference>
<dbReference type="InterPro" id="IPR008266">
    <property type="entry name" value="Tyr_kinase_AS"/>
</dbReference>
<keyword evidence="2" id="KW-1185">Reference proteome</keyword>
<dbReference type="InterPro" id="IPR001245">
    <property type="entry name" value="Ser-Thr/Tyr_kinase_cat_dom"/>
</dbReference>
<evidence type="ECO:0000313" key="2">
    <source>
        <dbReference type="Proteomes" id="UP000887578"/>
    </source>
</evidence>
<dbReference type="GO" id="GO:0007399">
    <property type="term" value="P:nervous system development"/>
    <property type="evidence" value="ECO:0007669"/>
    <property type="project" value="TreeGrafter"/>
</dbReference>
<organism evidence="2 3">
    <name type="scientific">Panagrolaimus davidi</name>
    <dbReference type="NCBI Taxonomy" id="227884"/>
    <lineage>
        <taxon>Eukaryota</taxon>
        <taxon>Metazoa</taxon>
        <taxon>Ecdysozoa</taxon>
        <taxon>Nematoda</taxon>
        <taxon>Chromadorea</taxon>
        <taxon>Rhabditida</taxon>
        <taxon>Tylenchina</taxon>
        <taxon>Panagrolaimomorpha</taxon>
        <taxon>Panagrolaimoidea</taxon>
        <taxon>Panagrolaimidae</taxon>
        <taxon>Panagrolaimus</taxon>
    </lineage>
</organism>
<dbReference type="Pfam" id="PF07714">
    <property type="entry name" value="PK_Tyr_Ser-Thr"/>
    <property type="match status" value="1"/>
</dbReference>
<dbReference type="PANTHER" id="PTHR24416:SF633">
    <property type="entry name" value="TYROSINE-PROTEIN KINASE RECEPTOR SVH-2"/>
    <property type="match status" value="1"/>
</dbReference>
<dbReference type="InterPro" id="IPR020635">
    <property type="entry name" value="Tyr_kinase_cat_dom"/>
</dbReference>
<dbReference type="PRINTS" id="PR00109">
    <property type="entry name" value="TYRKINASE"/>
</dbReference>
<dbReference type="SUPFAM" id="SSF56112">
    <property type="entry name" value="Protein kinase-like (PK-like)"/>
    <property type="match status" value="1"/>
</dbReference>